<keyword evidence="13" id="KW-0496">Mitochondrion</keyword>
<feature type="domain" description="Transketolase-like pyrimidine-binding" evidence="20">
    <location>
        <begin position="1130"/>
        <end position="1361"/>
    </location>
</feature>
<dbReference type="Gene3D" id="3.20.20.80">
    <property type="entry name" value="Glycosidases"/>
    <property type="match status" value="1"/>
</dbReference>
<dbReference type="SUPFAM" id="SSF52518">
    <property type="entry name" value="Thiamin diphosphate-binding fold (THDP-binding)"/>
    <property type="match status" value="2"/>
</dbReference>
<dbReference type="Pfam" id="PF00676">
    <property type="entry name" value="E1_dh"/>
    <property type="match status" value="1"/>
</dbReference>
<dbReference type="InterPro" id="IPR032106">
    <property type="entry name" value="2-oxogl_dehyd_N"/>
</dbReference>
<evidence type="ECO:0000256" key="8">
    <source>
        <dbReference type="ARBA" id="ARBA00022801"/>
    </source>
</evidence>
<comment type="subcellular location">
    <subcellularLocation>
        <location evidence="3">Mitochondrion</location>
    </subcellularLocation>
</comment>
<evidence type="ECO:0000313" key="22">
    <source>
        <dbReference type="Proteomes" id="UP001209570"/>
    </source>
</evidence>
<comment type="function">
    <text evidence="15">The 2-oxoglutarate dehydrogenase complex catalyzes the overall conversion of 2-oxoglutarate to succinyl-CoA and CO(2). It contains multiple copies of three enzymatic components: 2-oxoglutarate dehydrogenase (E1), dihydrolipoamide succinyltransferase (E2) and lipoamide dehydrogenase (E3).</text>
</comment>
<evidence type="ECO:0000256" key="19">
    <source>
        <dbReference type="SAM" id="SignalP"/>
    </source>
</evidence>
<dbReference type="Gene3D" id="3.40.50.970">
    <property type="match status" value="1"/>
</dbReference>
<proteinExistence type="inferred from homology"/>
<feature type="chain" id="PRO_5042116921" description="2-oxoglutarate dehydrogenase, mitochondrial" evidence="19">
    <location>
        <begin position="28"/>
        <end position="1516"/>
    </location>
</feature>
<evidence type="ECO:0000256" key="12">
    <source>
        <dbReference type="ARBA" id="ARBA00023052"/>
    </source>
</evidence>
<dbReference type="GO" id="GO:0005739">
    <property type="term" value="C:mitochondrion"/>
    <property type="evidence" value="ECO:0007669"/>
    <property type="project" value="UniProtKB-SubCell"/>
</dbReference>
<dbReference type="NCBIfam" id="NF008907">
    <property type="entry name" value="PRK12270.1"/>
    <property type="match status" value="1"/>
</dbReference>
<dbReference type="EMBL" id="JAKCXM010000024">
    <property type="protein sequence ID" value="KAJ0407148.1"/>
    <property type="molecule type" value="Genomic_DNA"/>
</dbReference>
<keyword evidence="9" id="KW-0460">Magnesium</keyword>
<keyword evidence="19" id="KW-0732">Signal</keyword>
<evidence type="ECO:0000256" key="2">
    <source>
        <dbReference type="ARBA" id="ARBA00001964"/>
    </source>
</evidence>
<dbReference type="InterPro" id="IPR031717">
    <property type="entry name" value="ODO-1/KGD_C"/>
</dbReference>
<dbReference type="FunFam" id="1.10.287.1150:FF:000010">
    <property type="entry name" value="Oxoglutarate dehydrogenase (Succinyl-transferring), E1 component"/>
    <property type="match status" value="1"/>
</dbReference>
<dbReference type="GO" id="GO:0030976">
    <property type="term" value="F:thiamine pyrophosphate binding"/>
    <property type="evidence" value="ECO:0007669"/>
    <property type="project" value="InterPro"/>
</dbReference>
<comment type="cofactor">
    <cofactor evidence="2">
        <name>thiamine diphosphate</name>
        <dbReference type="ChEBI" id="CHEBI:58937"/>
    </cofactor>
</comment>
<dbReference type="FunFam" id="3.20.20.80:FF:000113">
    <property type="entry name" value="Glucan 1,3-beta-glucosidase"/>
    <property type="match status" value="1"/>
</dbReference>
<keyword evidence="14" id="KW-0326">Glycosidase</keyword>
<dbReference type="Pfam" id="PF16078">
    <property type="entry name" value="2-oxogl_dehyd_N"/>
    <property type="match status" value="1"/>
</dbReference>
<dbReference type="PANTHER" id="PTHR23152">
    <property type="entry name" value="2-OXOGLUTARATE DEHYDROGENASE"/>
    <property type="match status" value="1"/>
</dbReference>
<evidence type="ECO:0000256" key="11">
    <source>
        <dbReference type="ARBA" id="ARBA00023002"/>
    </source>
</evidence>
<keyword evidence="11" id="KW-0560">Oxidoreductase</keyword>
<dbReference type="NCBIfam" id="TIGR00239">
    <property type="entry name" value="2oxo_dh_E1"/>
    <property type="match status" value="1"/>
</dbReference>
<keyword evidence="10" id="KW-0809">Transit peptide</keyword>
<evidence type="ECO:0000256" key="9">
    <source>
        <dbReference type="ARBA" id="ARBA00022842"/>
    </source>
</evidence>
<dbReference type="InterPro" id="IPR017853">
    <property type="entry name" value="GH"/>
</dbReference>
<comment type="similarity">
    <text evidence="4">Belongs to the glycosyl hydrolase 5 (cellulase A) family.</text>
</comment>
<dbReference type="PROSITE" id="PS00659">
    <property type="entry name" value="GLYCOSYL_HYDROL_F5"/>
    <property type="match status" value="1"/>
</dbReference>
<evidence type="ECO:0000256" key="7">
    <source>
        <dbReference type="ARBA" id="ARBA00022723"/>
    </source>
</evidence>
<dbReference type="Gene3D" id="1.10.287.1150">
    <property type="entry name" value="TPP helical domain"/>
    <property type="match status" value="1"/>
</dbReference>
<comment type="caution">
    <text evidence="21">The sequence shown here is derived from an EMBL/GenBank/DDBJ whole genome shotgun (WGS) entry which is preliminary data.</text>
</comment>
<evidence type="ECO:0000256" key="14">
    <source>
        <dbReference type="ARBA" id="ARBA00023295"/>
    </source>
</evidence>
<evidence type="ECO:0000256" key="13">
    <source>
        <dbReference type="ARBA" id="ARBA00023128"/>
    </source>
</evidence>
<evidence type="ECO:0000256" key="6">
    <source>
        <dbReference type="ARBA" id="ARBA00012280"/>
    </source>
</evidence>
<dbReference type="InterPro" id="IPR005475">
    <property type="entry name" value="Transketolase-like_Pyr-bd"/>
</dbReference>
<dbReference type="InterPro" id="IPR011603">
    <property type="entry name" value="2oxoglutarate_DH_E1"/>
</dbReference>
<dbReference type="SMART" id="SM00861">
    <property type="entry name" value="Transket_pyr"/>
    <property type="match status" value="1"/>
</dbReference>
<dbReference type="NCBIfam" id="NF006914">
    <property type="entry name" value="PRK09404.1"/>
    <property type="match status" value="1"/>
</dbReference>
<dbReference type="Gene3D" id="3.40.50.11610">
    <property type="entry name" value="Multifunctional 2-oxoglutarate metabolism enzyme, C-terminal domain"/>
    <property type="match status" value="1"/>
</dbReference>
<evidence type="ECO:0000256" key="1">
    <source>
        <dbReference type="ARBA" id="ARBA00001946"/>
    </source>
</evidence>
<organism evidence="21 22">
    <name type="scientific">Pythium insidiosum</name>
    <name type="common">Pythiosis disease agent</name>
    <dbReference type="NCBI Taxonomy" id="114742"/>
    <lineage>
        <taxon>Eukaryota</taxon>
        <taxon>Sar</taxon>
        <taxon>Stramenopiles</taxon>
        <taxon>Oomycota</taxon>
        <taxon>Peronosporomycetes</taxon>
        <taxon>Pythiales</taxon>
        <taxon>Pythiaceae</taxon>
        <taxon>Pythium</taxon>
    </lineage>
</organism>
<dbReference type="FunFam" id="3.40.50.12470:FF:000003">
    <property type="entry name" value="2-oxoglutarate dehydrogenase E1 component"/>
    <property type="match status" value="1"/>
</dbReference>
<dbReference type="Proteomes" id="UP001209570">
    <property type="component" value="Unassembled WGS sequence"/>
</dbReference>
<dbReference type="GO" id="GO:0045252">
    <property type="term" value="C:oxoglutarate dehydrogenase complex"/>
    <property type="evidence" value="ECO:0007669"/>
    <property type="project" value="TreeGrafter"/>
</dbReference>
<evidence type="ECO:0000313" key="21">
    <source>
        <dbReference type="EMBL" id="KAJ0407148.1"/>
    </source>
</evidence>
<dbReference type="InterPro" id="IPR001547">
    <property type="entry name" value="Glyco_hydro_5"/>
</dbReference>
<dbReference type="CDD" id="cd02016">
    <property type="entry name" value="TPP_E1_OGDC_like"/>
    <property type="match status" value="1"/>
</dbReference>
<evidence type="ECO:0000256" key="10">
    <source>
        <dbReference type="ARBA" id="ARBA00022946"/>
    </source>
</evidence>
<protein>
    <recommendedName>
        <fullName evidence="16">2-oxoglutarate dehydrogenase, mitochondrial</fullName>
        <ecNumber evidence="6">1.2.4.2</ecNumber>
    </recommendedName>
    <alternativeName>
        <fullName evidence="17">2-oxoglutarate dehydrogenase complex component E1</fullName>
    </alternativeName>
</protein>
<comment type="similarity">
    <text evidence="5">Belongs to the alpha-ketoglutarate dehydrogenase family.</text>
</comment>
<gene>
    <name evidence="21" type="ORF">P43SY_001106</name>
</gene>
<keyword evidence="12" id="KW-0786">Thiamine pyrophosphate</keyword>
<keyword evidence="22" id="KW-1185">Reference proteome</keyword>
<accession>A0AAD5M777</accession>
<keyword evidence="7" id="KW-0479">Metal-binding</keyword>
<dbReference type="GO" id="GO:0046872">
    <property type="term" value="F:metal ion binding"/>
    <property type="evidence" value="ECO:0007669"/>
    <property type="project" value="UniProtKB-KW"/>
</dbReference>
<dbReference type="GO" id="GO:0004591">
    <property type="term" value="F:oxoglutarate dehydrogenase (succinyl-transferring) activity"/>
    <property type="evidence" value="ECO:0007669"/>
    <property type="project" value="UniProtKB-EC"/>
</dbReference>
<dbReference type="PANTHER" id="PTHR23152:SF4">
    <property type="entry name" value="2-OXOADIPATE DEHYDROGENASE COMPLEX COMPONENT E1"/>
    <property type="match status" value="1"/>
</dbReference>
<dbReference type="GO" id="GO:0004553">
    <property type="term" value="F:hydrolase activity, hydrolyzing O-glycosyl compounds"/>
    <property type="evidence" value="ECO:0007669"/>
    <property type="project" value="InterPro"/>
</dbReference>
<dbReference type="Gene3D" id="3.40.50.12470">
    <property type="match status" value="1"/>
</dbReference>
<dbReference type="GO" id="GO:0006099">
    <property type="term" value="P:tricarboxylic acid cycle"/>
    <property type="evidence" value="ECO:0007669"/>
    <property type="project" value="TreeGrafter"/>
</dbReference>
<comment type="cofactor">
    <cofactor evidence="1">
        <name>Mg(2+)</name>
        <dbReference type="ChEBI" id="CHEBI:18420"/>
    </cofactor>
</comment>
<sequence>MQMTRLTQAVMAVSAAVLSMAAPTALATDINFSMEGGFNESGVGHVVPEAKVSDDQSGILGIPESEVRGGGNQNSHVQFKIRAGQEQARAVNLGGWLVAEKWMTNDAQMWQGLKDEEGHGGEFIALKKGANREQRLARFANHHKTFVTEKDIADIAKAGLNTVRVPVGYWIMGNDLYDPSGKEEWKTFPNDTLQYVDKLIKEWAVKHNIAVLVSIHGAKGSQNGGDHSAPTDKDKTYWSDYPENVKNTIHLAKFIGDRYKDEPAFLGIGLLNEPTGKTDEKVLNQYYLDAYKAVRESGNDCILSIMPLLYKQDADNLVGFMEAPTYKNVWVEWHPYFIWGFDKESPENLVNKCISTDFQKKVNTWNSRPNSNKLFFGEWSLSNTGQFKNPDSSEYQNWAAAQIKVMDQAKGGWAYWSWRYTRAPSELLPVYPVRPHIVGWLVARHSLRPDEGHPLDLEALRSLTLLFVVSGARSILFPMTHQWLAAASKCVRRGVQQTSSRLAVRRVAPMASSLRAFSSATPHASEMFLTGTNNAYVEEMYSSWKSDPSSVHKSWDVYFRQIERGAVPGEAFIPPPTIQSGVTPVVSSAASAASLDHNDALGLSYLIRAYQVRGHEAANLDPLGLQQRPALTELDIEQYGFTQADLDRVIRIPKNFSSGVSGFLEELADGHEMTLGQIVQRLKETYCNNIGVQYMHILDREKCNWIRTKVESLVKVEESREKQMHVLERLAFSVVFERFLGNKYNTTKRFGLDGAESLIPGLKYMIDRATELGMEHVVIGMPHRGRLNVLSNVIRKPIQQIFKEFQGTHIDVESYKQQDVEDWSNSGDVKYHLGTSYDRMYPDGRHVHLSLVANPSHLEAVNPVVVGKAKAKQFYLGNDEDAERKVLPLLLHGDAAFSGQGVVYETMHLAALDNYDTGGTIHVVVNNQIGFTTDPANSRSSQYCSDIGKAFDVPILHVNGDDPEAVVKVFELAAEWRQQWSSDVIINLTCYRRFGHNEVDNPFFTQPLMYKKISQMKSVLDMYADKLVASGAKKEDCDAVVDKVWNFFQSTFEESKDWEPAKKSDWLANRWESFKSPNQRSRIRRTGVDMNVLKHVGNKLTAIPEGFALNRQLERIVSAKKATIDAGEGIDWGTAEALAWGTLLLEGNHVRISGQDVERGTFSHRHAVLHDQETNTEFVPLNHLVNKSSPSAPIDYKSTGEGVVPEVQAEFVASNSSLSEFGVMGFELGYSLENPNALVMWEAQFGDFANGAQIMIDQFLSAGEDKWMRQSGLVLLLPHGYEGQGAEHSSCRIERFLQMTDDDPDVVPVMDEENRMQIQHTNWQVVNCSTPAQYFHVLRRQIHRDFRKPLISVQPKSLLRLRQASSKIEEMAEGTQFHRLLPEATPEKLTKDEDVKRVVFCSGKIYYELAQEREEKGIDNVAIVRVEQIAPFPFDKVAEQAAKYQNADIVWAQEEPQNMGFWTYVAPRMETALKKINSDDRRPSYVGRVAAAAPATGYHAVHQIEQARILSKAMTV</sequence>
<dbReference type="Pfam" id="PF16870">
    <property type="entry name" value="OxoGdeHyase_C"/>
    <property type="match status" value="1"/>
</dbReference>
<evidence type="ECO:0000259" key="20">
    <source>
        <dbReference type="SMART" id="SM00861"/>
    </source>
</evidence>
<feature type="signal peptide" evidence="19">
    <location>
        <begin position="1"/>
        <end position="27"/>
    </location>
</feature>
<dbReference type="InterPro" id="IPR042179">
    <property type="entry name" value="KGD_C_sf"/>
</dbReference>
<dbReference type="Pfam" id="PF02779">
    <property type="entry name" value="Transket_pyr"/>
    <property type="match status" value="1"/>
</dbReference>
<evidence type="ECO:0000256" key="5">
    <source>
        <dbReference type="ARBA" id="ARBA00006936"/>
    </source>
</evidence>
<dbReference type="FunFam" id="3.40.50.970:FF:000002">
    <property type="entry name" value="2-oxoglutarate dehydrogenase, E1 component"/>
    <property type="match status" value="1"/>
</dbReference>
<reference evidence="21" key="1">
    <citation type="submission" date="2021-12" db="EMBL/GenBank/DDBJ databases">
        <title>Prjna785345.</title>
        <authorList>
            <person name="Rujirawat T."/>
            <person name="Krajaejun T."/>
        </authorList>
    </citation>
    <scope>NUCLEOTIDE SEQUENCE</scope>
    <source>
        <strain evidence="21">Pi057C3</strain>
    </source>
</reference>
<comment type="catalytic activity">
    <reaction evidence="18">
        <text>N(6)-[(R)-lipoyl]-L-lysyl-[protein] + 2-oxoglutarate + H(+) = N(6)-[(R)-S(8)-succinyldihydrolipoyl]-L-lysyl-[protein] + CO2</text>
        <dbReference type="Rhea" id="RHEA:12188"/>
        <dbReference type="Rhea" id="RHEA-COMP:10474"/>
        <dbReference type="Rhea" id="RHEA-COMP:20092"/>
        <dbReference type="ChEBI" id="CHEBI:15378"/>
        <dbReference type="ChEBI" id="CHEBI:16526"/>
        <dbReference type="ChEBI" id="CHEBI:16810"/>
        <dbReference type="ChEBI" id="CHEBI:83099"/>
        <dbReference type="ChEBI" id="CHEBI:83120"/>
        <dbReference type="EC" id="1.2.4.2"/>
    </reaction>
</comment>
<name>A0AAD5M777_PYTIN</name>
<dbReference type="EC" id="1.2.4.2" evidence="6"/>
<evidence type="ECO:0000256" key="15">
    <source>
        <dbReference type="ARBA" id="ARBA00037426"/>
    </source>
</evidence>
<evidence type="ECO:0000256" key="16">
    <source>
        <dbReference type="ARBA" id="ARBA00040267"/>
    </source>
</evidence>
<keyword evidence="8" id="KW-0378">Hydrolase</keyword>
<dbReference type="InterPro" id="IPR001017">
    <property type="entry name" value="DH_E1"/>
</dbReference>
<evidence type="ECO:0000256" key="17">
    <source>
        <dbReference type="ARBA" id="ARBA00042984"/>
    </source>
</evidence>
<dbReference type="Pfam" id="PF00150">
    <property type="entry name" value="Cellulase"/>
    <property type="match status" value="1"/>
</dbReference>
<evidence type="ECO:0000256" key="18">
    <source>
        <dbReference type="ARBA" id="ARBA00051911"/>
    </source>
</evidence>
<evidence type="ECO:0000256" key="3">
    <source>
        <dbReference type="ARBA" id="ARBA00004173"/>
    </source>
</evidence>
<dbReference type="SUPFAM" id="SSF51445">
    <property type="entry name" value="(Trans)glycosidases"/>
    <property type="match status" value="1"/>
</dbReference>
<dbReference type="InterPro" id="IPR018087">
    <property type="entry name" value="Glyco_hydro_5_CS"/>
</dbReference>
<evidence type="ECO:0000256" key="4">
    <source>
        <dbReference type="ARBA" id="ARBA00005641"/>
    </source>
</evidence>
<dbReference type="InterPro" id="IPR029061">
    <property type="entry name" value="THDP-binding"/>
</dbReference>
<dbReference type="GO" id="GO:0000272">
    <property type="term" value="P:polysaccharide catabolic process"/>
    <property type="evidence" value="ECO:0007669"/>
    <property type="project" value="InterPro"/>
</dbReference>